<feature type="non-terminal residue" evidence="2">
    <location>
        <position position="196"/>
    </location>
</feature>
<dbReference type="Proteomes" id="UP000027222">
    <property type="component" value="Unassembled WGS sequence"/>
</dbReference>
<dbReference type="OrthoDB" id="3203159at2759"/>
<accession>A0A067TDF5</accession>
<evidence type="ECO:0000313" key="3">
    <source>
        <dbReference type="Proteomes" id="UP000027222"/>
    </source>
</evidence>
<reference evidence="3" key="1">
    <citation type="journal article" date="2014" name="Proc. Natl. Acad. Sci. U.S.A.">
        <title>Extensive sampling of basidiomycete genomes demonstrates inadequacy of the white-rot/brown-rot paradigm for wood decay fungi.</title>
        <authorList>
            <person name="Riley R."/>
            <person name="Salamov A.A."/>
            <person name="Brown D.W."/>
            <person name="Nagy L.G."/>
            <person name="Floudas D."/>
            <person name="Held B.W."/>
            <person name="Levasseur A."/>
            <person name="Lombard V."/>
            <person name="Morin E."/>
            <person name="Otillar R."/>
            <person name="Lindquist E.A."/>
            <person name="Sun H."/>
            <person name="LaButti K.M."/>
            <person name="Schmutz J."/>
            <person name="Jabbour D."/>
            <person name="Luo H."/>
            <person name="Baker S.E."/>
            <person name="Pisabarro A.G."/>
            <person name="Walton J.D."/>
            <person name="Blanchette R.A."/>
            <person name="Henrissat B."/>
            <person name="Martin F."/>
            <person name="Cullen D."/>
            <person name="Hibbett D.S."/>
            <person name="Grigoriev I.V."/>
        </authorList>
    </citation>
    <scope>NUCLEOTIDE SEQUENCE [LARGE SCALE GENOMIC DNA]</scope>
    <source>
        <strain evidence="3">CBS 339.88</strain>
    </source>
</reference>
<dbReference type="AlphaFoldDB" id="A0A067TDF5"/>
<dbReference type="HOGENOM" id="CLU_120286_0_0_1"/>
<gene>
    <name evidence="2" type="ORF">GALMADRAFT_60586</name>
</gene>
<evidence type="ECO:0000256" key="1">
    <source>
        <dbReference type="SAM" id="MobiDB-lite"/>
    </source>
</evidence>
<organism evidence="2 3">
    <name type="scientific">Galerina marginata (strain CBS 339.88)</name>
    <dbReference type="NCBI Taxonomy" id="685588"/>
    <lineage>
        <taxon>Eukaryota</taxon>
        <taxon>Fungi</taxon>
        <taxon>Dikarya</taxon>
        <taxon>Basidiomycota</taxon>
        <taxon>Agaricomycotina</taxon>
        <taxon>Agaricomycetes</taxon>
        <taxon>Agaricomycetidae</taxon>
        <taxon>Agaricales</taxon>
        <taxon>Agaricineae</taxon>
        <taxon>Strophariaceae</taxon>
        <taxon>Galerina</taxon>
    </lineage>
</organism>
<name>A0A067TDF5_GALM3</name>
<keyword evidence="3" id="KW-1185">Reference proteome</keyword>
<protein>
    <submittedName>
        <fullName evidence="2">Uncharacterized protein</fullName>
    </submittedName>
</protein>
<feature type="region of interest" description="Disordered" evidence="1">
    <location>
        <begin position="121"/>
        <end position="151"/>
    </location>
</feature>
<dbReference type="STRING" id="685588.A0A067TDF5"/>
<proteinExistence type="predicted"/>
<evidence type="ECO:0000313" key="2">
    <source>
        <dbReference type="EMBL" id="KDR81255.1"/>
    </source>
</evidence>
<feature type="compositionally biased region" description="Basic and acidic residues" evidence="1">
    <location>
        <begin position="128"/>
        <end position="151"/>
    </location>
</feature>
<dbReference type="EMBL" id="KL142371">
    <property type="protein sequence ID" value="KDR81255.1"/>
    <property type="molecule type" value="Genomic_DNA"/>
</dbReference>
<sequence>MNRKWLDKQKARAVRAYYRESGYGRETPSEYYIRKSELLSTVYTLEDSEMILEVMEGAPANWNTILTTQLYVTVMEFQSAIRFHEDTLMRLDGSIRRERYDRDDRERSTYTPRTHLAGAYPGMLPPKFPKDDSNISRRKSTPKDKGARPCRHCGSENHWDDECKYSYKVKKFARTNLVNTSSEERIAEQEYEDIYF</sequence>